<dbReference type="InterPro" id="IPR004843">
    <property type="entry name" value="Calcineurin-like_PHP"/>
</dbReference>
<reference evidence="2" key="2">
    <citation type="submission" date="2021-04" db="EMBL/GenBank/DDBJ databases">
        <authorList>
            <person name="Gilroy R."/>
        </authorList>
    </citation>
    <scope>NUCLEOTIDE SEQUENCE</scope>
    <source>
        <strain evidence="2">ChiHecec2B26-12326</strain>
    </source>
</reference>
<evidence type="ECO:0000313" key="3">
    <source>
        <dbReference type="Proteomes" id="UP000823847"/>
    </source>
</evidence>
<dbReference type="CDD" id="cd07383">
    <property type="entry name" value="MPP_Dcr2"/>
    <property type="match status" value="1"/>
</dbReference>
<dbReference type="SUPFAM" id="SSF56300">
    <property type="entry name" value="Metallo-dependent phosphatases"/>
    <property type="match status" value="1"/>
</dbReference>
<dbReference type="Pfam" id="PF00149">
    <property type="entry name" value="Metallophos"/>
    <property type="match status" value="1"/>
</dbReference>
<reference evidence="2" key="1">
    <citation type="journal article" date="2021" name="PeerJ">
        <title>Extensive microbial diversity within the chicken gut microbiome revealed by metagenomics and culture.</title>
        <authorList>
            <person name="Gilroy R."/>
            <person name="Ravi A."/>
            <person name="Getino M."/>
            <person name="Pursley I."/>
            <person name="Horton D.L."/>
            <person name="Alikhan N.F."/>
            <person name="Baker D."/>
            <person name="Gharbi K."/>
            <person name="Hall N."/>
            <person name="Watson M."/>
            <person name="Adriaenssens E.M."/>
            <person name="Foster-Nyarko E."/>
            <person name="Jarju S."/>
            <person name="Secka A."/>
            <person name="Antonio M."/>
            <person name="Oren A."/>
            <person name="Chaudhuri R.R."/>
            <person name="La Ragione R."/>
            <person name="Hildebrand F."/>
            <person name="Pallen M.J."/>
        </authorList>
    </citation>
    <scope>NUCLEOTIDE SEQUENCE</scope>
    <source>
        <strain evidence="2">ChiHecec2B26-12326</strain>
    </source>
</reference>
<dbReference type="AlphaFoldDB" id="A0A9D2BNS6"/>
<sequence length="332" mass="37131">MLRKWLLAGALIGATGMMSLGFAQKPELRFSADKKFKIVQFTDLHIKWQDPRSDVAFERMNQVLDEEKPDLVIFTGDIIYSQPAVENLRNVLKTVSDREIPFSIVFGNHDFEQGAPREELMKVAESLPYNLSVDEGPEVSGVGNYALAVRSSDGQKDALVLYCLDSNAYSSIEGVEGYDYIKHDQVDWYRTQSDAFTERNGGTPVPSLAFFHIPLPEYNQAAADENAQLYGIRREKACAPPLNSGLFTAFKEKGDVMGVFVGHDHDNDYAVCWYGVLLAYGRFTGGPTEYNHLPNGARVIELSEGSRSFTTWIRTKAGVEQPTVYPDSFVKE</sequence>
<dbReference type="Gene3D" id="3.60.21.10">
    <property type="match status" value="1"/>
</dbReference>
<dbReference type="EMBL" id="DXEN01000017">
    <property type="protein sequence ID" value="HIX85599.1"/>
    <property type="molecule type" value="Genomic_DNA"/>
</dbReference>
<feature type="domain" description="Calcineurin-like phosphoesterase" evidence="1">
    <location>
        <begin position="36"/>
        <end position="266"/>
    </location>
</feature>
<proteinExistence type="predicted"/>
<organism evidence="2 3">
    <name type="scientific">Candidatus Parabacteroides intestinigallinarum</name>
    <dbReference type="NCBI Taxonomy" id="2838722"/>
    <lineage>
        <taxon>Bacteria</taxon>
        <taxon>Pseudomonadati</taxon>
        <taxon>Bacteroidota</taxon>
        <taxon>Bacteroidia</taxon>
        <taxon>Bacteroidales</taxon>
        <taxon>Tannerellaceae</taxon>
        <taxon>Parabacteroides</taxon>
    </lineage>
</organism>
<evidence type="ECO:0000259" key="1">
    <source>
        <dbReference type="Pfam" id="PF00149"/>
    </source>
</evidence>
<name>A0A9D2BNS6_9BACT</name>
<accession>A0A9D2BNS6</accession>
<evidence type="ECO:0000313" key="2">
    <source>
        <dbReference type="EMBL" id="HIX85599.1"/>
    </source>
</evidence>
<dbReference type="InterPro" id="IPR011230">
    <property type="entry name" value="PAP14/16/28/29"/>
</dbReference>
<comment type="caution">
    <text evidence="2">The sequence shown here is derived from an EMBL/GenBank/DDBJ whole genome shotgun (WGS) entry which is preliminary data.</text>
</comment>
<dbReference type="InterPro" id="IPR029052">
    <property type="entry name" value="Metallo-depent_PP-like"/>
</dbReference>
<dbReference type="Proteomes" id="UP000823847">
    <property type="component" value="Unassembled WGS sequence"/>
</dbReference>
<dbReference type="GO" id="GO:0005737">
    <property type="term" value="C:cytoplasm"/>
    <property type="evidence" value="ECO:0007669"/>
    <property type="project" value="TreeGrafter"/>
</dbReference>
<gene>
    <name evidence="2" type="ORF">H9848_03175</name>
</gene>
<dbReference type="PANTHER" id="PTHR32440">
    <property type="entry name" value="PHOSPHATASE DCR2-RELATED-RELATED"/>
    <property type="match status" value="1"/>
</dbReference>
<dbReference type="PANTHER" id="PTHR32440:SF11">
    <property type="entry name" value="METALLOPHOSPHOESTERASE DOMAIN-CONTAINING PROTEIN"/>
    <property type="match status" value="1"/>
</dbReference>
<protein>
    <submittedName>
        <fullName evidence="2">Metallophosphoesterase family protein</fullName>
    </submittedName>
</protein>
<dbReference type="GO" id="GO:0016788">
    <property type="term" value="F:hydrolase activity, acting on ester bonds"/>
    <property type="evidence" value="ECO:0007669"/>
    <property type="project" value="TreeGrafter"/>
</dbReference>
<dbReference type="PIRSF" id="PIRSF030250">
    <property type="entry name" value="Ptase_At2g46880"/>
    <property type="match status" value="1"/>
</dbReference>